<sequence length="65" mass="7341">MSVSIGLLAYAKVGEKAVKDSQSEQTELSIGQKEEEELRKYNTSIARFQEIHANEILADQFEKNP</sequence>
<dbReference type="AlphaFoldDB" id="A0A917A837"/>
<accession>A0A917A837</accession>
<proteinExistence type="predicted"/>
<dbReference type="Proteomes" id="UP000660801">
    <property type="component" value="Unassembled WGS sequence"/>
</dbReference>
<evidence type="ECO:0000313" key="1">
    <source>
        <dbReference type="EMBL" id="GGE34117.1"/>
    </source>
</evidence>
<dbReference type="EMBL" id="BMJN01000025">
    <property type="protein sequence ID" value="GGE34117.1"/>
    <property type="molecule type" value="Genomic_DNA"/>
</dbReference>
<reference evidence="1" key="2">
    <citation type="submission" date="2020-09" db="EMBL/GenBank/DDBJ databases">
        <authorList>
            <person name="Sun Q."/>
            <person name="Zhou Y."/>
        </authorList>
    </citation>
    <scope>NUCLEOTIDE SEQUENCE</scope>
    <source>
        <strain evidence="1">CGMCC 1.15533</strain>
    </source>
</reference>
<protein>
    <submittedName>
        <fullName evidence="1">Uncharacterized protein</fullName>
    </submittedName>
</protein>
<comment type="caution">
    <text evidence="1">The sequence shown here is derived from an EMBL/GenBank/DDBJ whole genome shotgun (WGS) entry which is preliminary data.</text>
</comment>
<reference evidence="1" key="1">
    <citation type="journal article" date="2014" name="Int. J. Syst. Evol. Microbiol.">
        <title>Complete genome sequence of Corynebacterium casei LMG S-19264T (=DSM 44701T), isolated from a smear-ripened cheese.</title>
        <authorList>
            <consortium name="US DOE Joint Genome Institute (JGI-PGF)"/>
            <person name="Walter F."/>
            <person name="Albersmeier A."/>
            <person name="Kalinowski J."/>
            <person name="Ruckert C."/>
        </authorList>
    </citation>
    <scope>NUCLEOTIDE SEQUENCE</scope>
    <source>
        <strain evidence="1">CGMCC 1.15533</strain>
    </source>
</reference>
<keyword evidence="2" id="KW-1185">Reference proteome</keyword>
<organism evidence="1 2">
    <name type="scientific">Streptococcus himalayensis</name>
    <dbReference type="NCBI Taxonomy" id="1888195"/>
    <lineage>
        <taxon>Bacteria</taxon>
        <taxon>Bacillati</taxon>
        <taxon>Bacillota</taxon>
        <taxon>Bacilli</taxon>
        <taxon>Lactobacillales</taxon>
        <taxon>Streptococcaceae</taxon>
        <taxon>Streptococcus</taxon>
    </lineage>
</organism>
<gene>
    <name evidence="1" type="ORF">GCM10011510_14370</name>
</gene>
<name>A0A917A837_9STRE</name>
<evidence type="ECO:0000313" key="2">
    <source>
        <dbReference type="Proteomes" id="UP000660801"/>
    </source>
</evidence>